<keyword evidence="5 8" id="KW-0324">Glycolysis</keyword>
<dbReference type="EMBL" id="JBBPBN010000001">
    <property type="protein sequence ID" value="KAK9046584.1"/>
    <property type="molecule type" value="Genomic_DNA"/>
</dbReference>
<sequence length="536" mass="58600">MACVSFAKLNAPSSTWIDGQQSLSQRSGSSTRLATRRVSLPIRAGAYTDELIKTAKTIASPGRGILAIDESNATCGKRLSSIGLDNNEPNRQAYRQLLLTTPGLGEYISGAILFEETLYQSTTDGKKFVDVLHDQKIVPGIKVDKGLVPLPGSNNESWCQGLDGLSSRSAEYYKQGARFAKWRTVVSIPCGPSALAVKEAAWGLARYAAISQDNGLVPIVEPEILLDGDHPIERTLEVAEKVWAEVFYYLAENNVIFEGILLKPSMVTSGAEYKERASPETIAKYTLTMLKRRVPPAVPGIMFLSGGQSEMEATLNLHAMNQSPNPWHVSFSYARALQNTVLKTWQGRSENVEAAQKALLVRAKANSLAQLGKYSTEGESEDAKKGILGSSVVVCRIGIRALSPRVHVWTRIVPCDLAMETASGVTIIPAMQCNTVFILVTHITLWMGVSDENLHKLNTLLRVVFGLMEIDGEFGDSGFIHIEHSLFFFCNPMGMGMGVISSNQSPDRGTKASTFPRYRREPKGTRGELYLGELNP</sequence>
<feature type="compositionally biased region" description="Polar residues" evidence="9">
    <location>
        <begin position="500"/>
        <end position="513"/>
    </location>
</feature>
<dbReference type="Gene3D" id="3.20.20.70">
    <property type="entry name" value="Aldolase class I"/>
    <property type="match status" value="1"/>
</dbReference>
<feature type="region of interest" description="Disordered" evidence="9">
    <location>
        <begin position="500"/>
        <end position="526"/>
    </location>
</feature>
<reference evidence="10 11" key="1">
    <citation type="journal article" date="2024" name="G3 (Bethesda)">
        <title>Genome assembly of Hibiscus sabdariffa L. provides insights into metabolisms of medicinal natural products.</title>
        <authorList>
            <person name="Kim T."/>
        </authorList>
    </citation>
    <scope>NUCLEOTIDE SEQUENCE [LARGE SCALE GENOMIC DNA]</scope>
    <source>
        <strain evidence="10">TK-2024</strain>
        <tissue evidence="10">Old leaves</tissue>
    </source>
</reference>
<dbReference type="PANTHER" id="PTHR11627">
    <property type="entry name" value="FRUCTOSE-BISPHOSPHATE ALDOLASE"/>
    <property type="match status" value="1"/>
</dbReference>
<evidence type="ECO:0000256" key="6">
    <source>
        <dbReference type="ARBA" id="ARBA00023239"/>
    </source>
</evidence>
<comment type="pathway">
    <text evidence="2">Carbohydrate degradation; glycolysis; D-glyceraldehyde 3-phosphate and glycerone phosphate from D-glucose: step 4/4.</text>
</comment>
<keyword evidence="6 8" id="KW-0456">Lyase</keyword>
<dbReference type="NCBIfam" id="NF033379">
    <property type="entry name" value="FrucBisAld_I"/>
    <property type="match status" value="1"/>
</dbReference>
<evidence type="ECO:0000256" key="2">
    <source>
        <dbReference type="ARBA" id="ARBA00004714"/>
    </source>
</evidence>
<gene>
    <name evidence="10" type="ORF">V6N11_052469</name>
</gene>
<dbReference type="PROSITE" id="PS00158">
    <property type="entry name" value="ALDOLASE_CLASS_I"/>
    <property type="match status" value="1"/>
</dbReference>
<dbReference type="SUPFAM" id="SSF51569">
    <property type="entry name" value="Aldolase"/>
    <property type="match status" value="1"/>
</dbReference>
<evidence type="ECO:0000256" key="9">
    <source>
        <dbReference type="SAM" id="MobiDB-lite"/>
    </source>
</evidence>
<dbReference type="Pfam" id="PF00274">
    <property type="entry name" value="Glycolytic"/>
    <property type="match status" value="1"/>
</dbReference>
<evidence type="ECO:0000256" key="5">
    <source>
        <dbReference type="ARBA" id="ARBA00023152"/>
    </source>
</evidence>
<name>A0ABR2UAF7_9ROSI</name>
<accession>A0ABR2UAF7</accession>
<dbReference type="Proteomes" id="UP001396334">
    <property type="component" value="Unassembled WGS sequence"/>
</dbReference>
<dbReference type="InterPro" id="IPR000741">
    <property type="entry name" value="FBA_I"/>
</dbReference>
<comment type="catalytic activity">
    <reaction evidence="1 8">
        <text>beta-D-fructose 1,6-bisphosphate = D-glyceraldehyde 3-phosphate + dihydroxyacetone phosphate</text>
        <dbReference type="Rhea" id="RHEA:14729"/>
        <dbReference type="ChEBI" id="CHEBI:32966"/>
        <dbReference type="ChEBI" id="CHEBI:57642"/>
        <dbReference type="ChEBI" id="CHEBI:59776"/>
        <dbReference type="EC" id="4.1.2.13"/>
    </reaction>
</comment>
<dbReference type="InterPro" id="IPR013785">
    <property type="entry name" value="Aldolase_TIM"/>
</dbReference>
<keyword evidence="11" id="KW-1185">Reference proteome</keyword>
<evidence type="ECO:0000256" key="4">
    <source>
        <dbReference type="ARBA" id="ARBA00013068"/>
    </source>
</evidence>
<evidence type="ECO:0000313" key="11">
    <source>
        <dbReference type="Proteomes" id="UP001396334"/>
    </source>
</evidence>
<proteinExistence type="inferred from homology"/>
<evidence type="ECO:0000256" key="8">
    <source>
        <dbReference type="RuleBase" id="RU003994"/>
    </source>
</evidence>
<evidence type="ECO:0000256" key="1">
    <source>
        <dbReference type="ARBA" id="ARBA00000441"/>
    </source>
</evidence>
<dbReference type="InterPro" id="IPR029768">
    <property type="entry name" value="Aldolase_I_AS"/>
</dbReference>
<evidence type="ECO:0000313" key="10">
    <source>
        <dbReference type="EMBL" id="KAK9046584.1"/>
    </source>
</evidence>
<comment type="similarity">
    <text evidence="3 8">Belongs to the class I fructose-bisphosphate aldolase family.</text>
</comment>
<keyword evidence="7" id="KW-0704">Schiff base</keyword>
<dbReference type="CDD" id="cd00948">
    <property type="entry name" value="FBP_aldolase_I_a"/>
    <property type="match status" value="1"/>
</dbReference>
<protein>
    <recommendedName>
        <fullName evidence="4 8">Fructose-bisphosphate aldolase</fullName>
        <ecNumber evidence="4 8">4.1.2.13</ecNumber>
    </recommendedName>
</protein>
<evidence type="ECO:0000256" key="3">
    <source>
        <dbReference type="ARBA" id="ARBA00010387"/>
    </source>
</evidence>
<dbReference type="EC" id="4.1.2.13" evidence="4 8"/>
<organism evidence="10 11">
    <name type="scientific">Hibiscus sabdariffa</name>
    <name type="common">roselle</name>
    <dbReference type="NCBI Taxonomy" id="183260"/>
    <lineage>
        <taxon>Eukaryota</taxon>
        <taxon>Viridiplantae</taxon>
        <taxon>Streptophyta</taxon>
        <taxon>Embryophyta</taxon>
        <taxon>Tracheophyta</taxon>
        <taxon>Spermatophyta</taxon>
        <taxon>Magnoliopsida</taxon>
        <taxon>eudicotyledons</taxon>
        <taxon>Gunneridae</taxon>
        <taxon>Pentapetalae</taxon>
        <taxon>rosids</taxon>
        <taxon>malvids</taxon>
        <taxon>Malvales</taxon>
        <taxon>Malvaceae</taxon>
        <taxon>Malvoideae</taxon>
        <taxon>Hibiscus</taxon>
    </lineage>
</organism>
<evidence type="ECO:0000256" key="7">
    <source>
        <dbReference type="ARBA" id="ARBA00023270"/>
    </source>
</evidence>
<comment type="caution">
    <text evidence="10">The sequence shown here is derived from an EMBL/GenBank/DDBJ whole genome shotgun (WGS) entry which is preliminary data.</text>
</comment>